<evidence type="ECO:0000313" key="3">
    <source>
        <dbReference type="Proteomes" id="UP000193834"/>
    </source>
</evidence>
<dbReference type="EMBL" id="FXAZ01000001">
    <property type="protein sequence ID" value="SMG11658.1"/>
    <property type="molecule type" value="Genomic_DNA"/>
</dbReference>
<evidence type="ECO:0000313" key="2">
    <source>
        <dbReference type="EMBL" id="SMG11658.1"/>
    </source>
</evidence>
<dbReference type="Pfam" id="PF06452">
    <property type="entry name" value="CBM9_1"/>
    <property type="match status" value="1"/>
</dbReference>
<organism evidence="2 3">
    <name type="scientific">Paenibacillus aquistagni</name>
    <dbReference type="NCBI Taxonomy" id="1852522"/>
    <lineage>
        <taxon>Bacteria</taxon>
        <taxon>Bacillati</taxon>
        <taxon>Bacillota</taxon>
        <taxon>Bacilli</taxon>
        <taxon>Bacillales</taxon>
        <taxon>Paenibacillaceae</taxon>
        <taxon>Paenibacillus</taxon>
    </lineage>
</organism>
<feature type="domain" description="Carbohydrate-binding" evidence="1">
    <location>
        <begin position="33"/>
        <end position="234"/>
    </location>
</feature>
<protein>
    <submittedName>
        <fullName evidence="2">Carbohydrate family 9 binding domain-like</fullName>
    </submittedName>
</protein>
<proteinExistence type="predicted"/>
<dbReference type="GO" id="GO:0016052">
    <property type="term" value="P:carbohydrate catabolic process"/>
    <property type="evidence" value="ECO:0007669"/>
    <property type="project" value="InterPro"/>
</dbReference>
<keyword evidence="3" id="KW-1185">Reference proteome</keyword>
<reference evidence="2 3" key="1">
    <citation type="submission" date="2017-04" db="EMBL/GenBank/DDBJ databases">
        <authorList>
            <person name="Afonso C.L."/>
            <person name="Miller P.J."/>
            <person name="Scott M.A."/>
            <person name="Spackman E."/>
            <person name="Goraichik I."/>
            <person name="Dimitrov K.M."/>
            <person name="Suarez D.L."/>
            <person name="Swayne D.E."/>
        </authorList>
    </citation>
    <scope>NUCLEOTIDE SEQUENCE [LARGE SCALE GENOMIC DNA]</scope>
    <source>
        <strain evidence="2 3">11</strain>
    </source>
</reference>
<dbReference type="OrthoDB" id="9786766at2"/>
<dbReference type="SUPFAM" id="SSF49344">
    <property type="entry name" value="CBD9-like"/>
    <property type="match status" value="1"/>
</dbReference>
<dbReference type="STRING" id="1852522.SAMN06295960_0281"/>
<dbReference type="Proteomes" id="UP000193834">
    <property type="component" value="Unassembled WGS sequence"/>
</dbReference>
<sequence length="236" mass="26600">MTLHTTTNHSAASFHPSHVPAYDCVFTTAPLTEEYWLSLPKLSLAEVVTGEKPALETAASLCWTTTSLHIRFWCLDDHVFSPYQDHDDPLYEADVVECFIDPEGQGNFHYEFNLSPNNIVFDSKIINKNGEPYEFHTEWDAQDLVTSVHEGGLDDLSMMDNADKNKIASEQSKLLVYDLDIPFAALGSAPSKGQEWRINLFRIDQDKEGARAFTAWSPTGEIKFHVPALFGKLQFV</sequence>
<dbReference type="InterPro" id="IPR010502">
    <property type="entry name" value="Carb-bd_dom_fam9"/>
</dbReference>
<dbReference type="CDD" id="cd09620">
    <property type="entry name" value="CBM9_like_3"/>
    <property type="match status" value="1"/>
</dbReference>
<dbReference type="GO" id="GO:0004553">
    <property type="term" value="F:hydrolase activity, hydrolyzing O-glycosyl compounds"/>
    <property type="evidence" value="ECO:0007669"/>
    <property type="project" value="InterPro"/>
</dbReference>
<accession>A0A1X7IAL0</accession>
<dbReference type="AlphaFoldDB" id="A0A1X7IAL0"/>
<dbReference type="Gene3D" id="2.60.40.1190">
    <property type="match status" value="1"/>
</dbReference>
<name>A0A1X7IAL0_9BACL</name>
<dbReference type="GO" id="GO:0030246">
    <property type="term" value="F:carbohydrate binding"/>
    <property type="evidence" value="ECO:0007669"/>
    <property type="project" value="InterPro"/>
</dbReference>
<gene>
    <name evidence="2" type="ORF">SAMN06295960_0281</name>
</gene>
<evidence type="ECO:0000259" key="1">
    <source>
        <dbReference type="Pfam" id="PF06452"/>
    </source>
</evidence>
<dbReference type="RefSeq" id="WP_085492566.1">
    <property type="nucleotide sequence ID" value="NZ_FXAZ01000001.1"/>
</dbReference>